<comment type="caution">
    <text evidence="4">The sequence shown here is derived from an EMBL/GenBank/DDBJ whole genome shotgun (WGS) entry which is preliminary data.</text>
</comment>
<dbReference type="Proteomes" id="UP000522163">
    <property type="component" value="Unassembled WGS sequence"/>
</dbReference>
<keyword evidence="1 2" id="KW-0238">DNA-binding</keyword>
<dbReference type="InterPro" id="IPR009057">
    <property type="entry name" value="Homeodomain-like_sf"/>
</dbReference>
<proteinExistence type="predicted"/>
<dbReference type="EMBL" id="JACHHH010000007">
    <property type="protein sequence ID" value="MBB6041486.1"/>
    <property type="molecule type" value="Genomic_DNA"/>
</dbReference>
<protein>
    <submittedName>
        <fullName evidence="4">AcrR family transcriptional regulator</fullName>
    </submittedName>
</protein>
<feature type="DNA-binding region" description="H-T-H motif" evidence="2">
    <location>
        <begin position="29"/>
        <end position="48"/>
    </location>
</feature>
<dbReference type="Pfam" id="PF00440">
    <property type="entry name" value="TetR_N"/>
    <property type="match status" value="1"/>
</dbReference>
<accession>A0A7W9SGR2</accession>
<evidence type="ECO:0000256" key="2">
    <source>
        <dbReference type="PROSITE-ProRule" id="PRU00335"/>
    </source>
</evidence>
<dbReference type="PRINTS" id="PR00455">
    <property type="entry name" value="HTHTETR"/>
</dbReference>
<evidence type="ECO:0000313" key="4">
    <source>
        <dbReference type="EMBL" id="MBB6041486.1"/>
    </source>
</evidence>
<dbReference type="RefSeq" id="WP_183684098.1">
    <property type="nucleotide sequence ID" value="NZ_JACHHH010000007.1"/>
</dbReference>
<dbReference type="GO" id="GO:0003677">
    <property type="term" value="F:DNA binding"/>
    <property type="evidence" value="ECO:0007669"/>
    <property type="project" value="UniProtKB-UniRule"/>
</dbReference>
<dbReference type="PANTHER" id="PTHR43479">
    <property type="entry name" value="ACREF/ENVCD OPERON REPRESSOR-RELATED"/>
    <property type="match status" value="1"/>
</dbReference>
<dbReference type="PANTHER" id="PTHR43479:SF11">
    <property type="entry name" value="ACREF_ENVCD OPERON REPRESSOR-RELATED"/>
    <property type="match status" value="1"/>
</dbReference>
<organism evidence="4 5">
    <name type="scientific">Oribacterium sinus</name>
    <dbReference type="NCBI Taxonomy" id="237576"/>
    <lineage>
        <taxon>Bacteria</taxon>
        <taxon>Bacillati</taxon>
        <taxon>Bacillota</taxon>
        <taxon>Clostridia</taxon>
        <taxon>Lachnospirales</taxon>
        <taxon>Lachnospiraceae</taxon>
        <taxon>Oribacterium</taxon>
    </lineage>
</organism>
<dbReference type="InterPro" id="IPR050624">
    <property type="entry name" value="HTH-type_Tx_Regulator"/>
</dbReference>
<evidence type="ECO:0000256" key="1">
    <source>
        <dbReference type="ARBA" id="ARBA00023125"/>
    </source>
</evidence>
<dbReference type="GeneID" id="85015006"/>
<gene>
    <name evidence="4" type="ORF">HNQ46_001469</name>
</gene>
<evidence type="ECO:0000313" key="5">
    <source>
        <dbReference type="Proteomes" id="UP000522163"/>
    </source>
</evidence>
<evidence type="ECO:0000259" key="3">
    <source>
        <dbReference type="PROSITE" id="PS50977"/>
    </source>
</evidence>
<name>A0A7W9SGR2_9FIRM</name>
<dbReference type="PROSITE" id="PS50977">
    <property type="entry name" value="HTH_TETR_2"/>
    <property type="match status" value="1"/>
</dbReference>
<dbReference type="AlphaFoldDB" id="A0A7W9SGR2"/>
<dbReference type="SUPFAM" id="SSF46689">
    <property type="entry name" value="Homeodomain-like"/>
    <property type="match status" value="1"/>
</dbReference>
<dbReference type="InterPro" id="IPR001647">
    <property type="entry name" value="HTH_TetR"/>
</dbReference>
<sequence>MAKTKEERRNEIIETAGKLFEEKGYEQTQVQDIVNEIGVAKGLFYYYFKSKDEVMEELADRYADAIIDAVNKLIDKDISTFDKINRIFQIFIDSAEKKFGIFMGILNVKNGITHERIFFNVGKKMVPLVTELILSGNDNGECNCSDPNFITEFLVSGLFNIMNQISPDEKIDYLKEKLPTIKTMILKLYNFAEQKESK</sequence>
<dbReference type="Gene3D" id="1.10.357.10">
    <property type="entry name" value="Tetracycline Repressor, domain 2"/>
    <property type="match status" value="1"/>
</dbReference>
<feature type="domain" description="HTH tetR-type" evidence="3">
    <location>
        <begin position="6"/>
        <end position="66"/>
    </location>
</feature>
<reference evidence="4 5" key="1">
    <citation type="submission" date="2020-08" db="EMBL/GenBank/DDBJ databases">
        <title>Genomic Encyclopedia of Type Strains, Phase IV (KMG-IV): sequencing the most valuable type-strain genomes for metagenomic binning, comparative biology and taxonomic classification.</title>
        <authorList>
            <person name="Goeker M."/>
        </authorList>
    </citation>
    <scope>NUCLEOTIDE SEQUENCE [LARGE SCALE GENOMIC DNA]</scope>
    <source>
        <strain evidence="4 5">DSM 17245</strain>
    </source>
</reference>